<protein>
    <recommendedName>
        <fullName evidence="1">diguanylate cyclase</fullName>
        <ecNumber evidence="1">2.7.7.65</ecNumber>
    </recommendedName>
</protein>
<dbReference type="GO" id="GO:0005886">
    <property type="term" value="C:plasma membrane"/>
    <property type="evidence" value="ECO:0007669"/>
    <property type="project" value="TreeGrafter"/>
</dbReference>
<sequence length="391" mass="42524">MYVDLLTLYLLAIGTLLASAGMMFWEHLANPRHSQALRILTAGFTTLAVGCVAVLFRRAMPGVLGSALANLLMLCGYLLILNGVAALSGRRYRVTVVVVLVGTAILWAVSGTRWIDAVWNYISAFPIAVISAMTAREMLRCDALKPFFARHIVVVVTGVHALLYAARAFALPWLVTAYGPAMQSIASKITMYEGVLYSVILPMTILKLIREDSHTQLLKESQTDYLTRLGNRRWFFEQGKRILDAEDLRGPIAVLAFDLDQFKAINDRYGHQAGDEVLKSFAEIARSAMGPETLLARIGGEEFAALLYGADAHRARTLGETVAAQFAENIAARIGGVGIPATVSIGLAQFEHGTRVLSDALVAADKALYRAKALGGNRLEIARTEERSTAV</sequence>
<dbReference type="NCBIfam" id="TIGR00254">
    <property type="entry name" value="GGDEF"/>
    <property type="match status" value="1"/>
</dbReference>
<feature type="transmembrane region" description="Helical" evidence="3">
    <location>
        <begin position="62"/>
        <end position="80"/>
    </location>
</feature>
<feature type="transmembrane region" description="Helical" evidence="3">
    <location>
        <begin position="37"/>
        <end position="56"/>
    </location>
</feature>
<keyword evidence="3" id="KW-1133">Transmembrane helix</keyword>
<evidence type="ECO:0000259" key="4">
    <source>
        <dbReference type="PROSITE" id="PS50887"/>
    </source>
</evidence>
<dbReference type="CDD" id="cd01949">
    <property type="entry name" value="GGDEF"/>
    <property type="match status" value="1"/>
</dbReference>
<comment type="catalytic activity">
    <reaction evidence="2">
        <text>2 GTP = 3',3'-c-di-GMP + 2 diphosphate</text>
        <dbReference type="Rhea" id="RHEA:24898"/>
        <dbReference type="ChEBI" id="CHEBI:33019"/>
        <dbReference type="ChEBI" id="CHEBI:37565"/>
        <dbReference type="ChEBI" id="CHEBI:58805"/>
        <dbReference type="EC" id="2.7.7.65"/>
    </reaction>
</comment>
<dbReference type="EC" id="2.7.7.65" evidence="1"/>
<reference evidence="5 6" key="1">
    <citation type="submission" date="2017-12" db="EMBL/GenBank/DDBJ databases">
        <title>Genome sequence of the active heterotrophic nitrifier-denitrifier, Cupriavidus pauculus UM1.</title>
        <authorList>
            <person name="Putonti C."/>
            <person name="Castignetti D."/>
        </authorList>
    </citation>
    <scope>NUCLEOTIDE SEQUENCE [LARGE SCALE GENOMIC DNA]</scope>
    <source>
        <strain evidence="5 6">UM1</strain>
    </source>
</reference>
<dbReference type="RefSeq" id="WP_101684218.1">
    <property type="nucleotide sequence ID" value="NZ_PJRP01000015.1"/>
</dbReference>
<dbReference type="InterPro" id="IPR050469">
    <property type="entry name" value="Diguanylate_Cyclase"/>
</dbReference>
<dbReference type="Proteomes" id="UP000234341">
    <property type="component" value="Unassembled WGS sequence"/>
</dbReference>
<feature type="transmembrane region" description="Helical" evidence="3">
    <location>
        <begin position="147"/>
        <end position="169"/>
    </location>
</feature>
<feature type="transmembrane region" description="Helical" evidence="3">
    <location>
        <begin position="118"/>
        <end position="135"/>
    </location>
</feature>
<feature type="transmembrane region" description="Helical" evidence="3">
    <location>
        <begin position="92"/>
        <end position="112"/>
    </location>
</feature>
<dbReference type="Gene3D" id="3.30.70.270">
    <property type="match status" value="1"/>
</dbReference>
<feature type="transmembrane region" description="Helical" evidence="3">
    <location>
        <begin position="189"/>
        <end position="209"/>
    </location>
</feature>
<evidence type="ECO:0000313" key="6">
    <source>
        <dbReference type="Proteomes" id="UP000234341"/>
    </source>
</evidence>
<evidence type="ECO:0000256" key="2">
    <source>
        <dbReference type="ARBA" id="ARBA00034247"/>
    </source>
</evidence>
<feature type="domain" description="GGDEF" evidence="4">
    <location>
        <begin position="250"/>
        <end position="384"/>
    </location>
</feature>
<dbReference type="PANTHER" id="PTHR45138">
    <property type="entry name" value="REGULATORY COMPONENTS OF SENSORY TRANSDUCTION SYSTEM"/>
    <property type="match status" value="1"/>
</dbReference>
<evidence type="ECO:0000256" key="3">
    <source>
        <dbReference type="SAM" id="Phobius"/>
    </source>
</evidence>
<keyword evidence="3" id="KW-0812">Transmembrane</keyword>
<dbReference type="PROSITE" id="PS50887">
    <property type="entry name" value="GGDEF"/>
    <property type="match status" value="1"/>
</dbReference>
<gene>
    <name evidence="5" type="ORF">CYJ10_25425</name>
</gene>
<feature type="transmembrane region" description="Helical" evidence="3">
    <location>
        <begin position="6"/>
        <end position="25"/>
    </location>
</feature>
<dbReference type="InterPro" id="IPR043128">
    <property type="entry name" value="Rev_trsase/Diguanyl_cyclase"/>
</dbReference>
<dbReference type="OrthoDB" id="9813903at2"/>
<dbReference type="GO" id="GO:1902201">
    <property type="term" value="P:negative regulation of bacterial-type flagellum-dependent cell motility"/>
    <property type="evidence" value="ECO:0007669"/>
    <property type="project" value="TreeGrafter"/>
</dbReference>
<dbReference type="EMBL" id="PJRP01000015">
    <property type="protein sequence ID" value="PLP97824.1"/>
    <property type="molecule type" value="Genomic_DNA"/>
</dbReference>
<keyword evidence="3" id="KW-0472">Membrane</keyword>
<dbReference type="GO" id="GO:0043709">
    <property type="term" value="P:cell adhesion involved in single-species biofilm formation"/>
    <property type="evidence" value="ECO:0007669"/>
    <property type="project" value="TreeGrafter"/>
</dbReference>
<evidence type="ECO:0000256" key="1">
    <source>
        <dbReference type="ARBA" id="ARBA00012528"/>
    </source>
</evidence>
<accession>A0A2N5C6G4</accession>
<dbReference type="Pfam" id="PF00990">
    <property type="entry name" value="GGDEF"/>
    <property type="match status" value="1"/>
</dbReference>
<proteinExistence type="predicted"/>
<dbReference type="AlphaFoldDB" id="A0A2N5C6G4"/>
<comment type="caution">
    <text evidence="5">The sequence shown here is derived from an EMBL/GenBank/DDBJ whole genome shotgun (WGS) entry which is preliminary data.</text>
</comment>
<dbReference type="InterPro" id="IPR000160">
    <property type="entry name" value="GGDEF_dom"/>
</dbReference>
<dbReference type="InterPro" id="IPR029787">
    <property type="entry name" value="Nucleotide_cyclase"/>
</dbReference>
<evidence type="ECO:0000313" key="5">
    <source>
        <dbReference type="EMBL" id="PLP97824.1"/>
    </source>
</evidence>
<dbReference type="GO" id="GO:0052621">
    <property type="term" value="F:diguanylate cyclase activity"/>
    <property type="evidence" value="ECO:0007669"/>
    <property type="project" value="UniProtKB-EC"/>
</dbReference>
<dbReference type="SMART" id="SM00267">
    <property type="entry name" value="GGDEF"/>
    <property type="match status" value="1"/>
</dbReference>
<dbReference type="FunFam" id="3.30.70.270:FF:000001">
    <property type="entry name" value="Diguanylate cyclase domain protein"/>
    <property type="match status" value="1"/>
</dbReference>
<organism evidence="5 6">
    <name type="scientific">Cupriavidus pauculus</name>
    <dbReference type="NCBI Taxonomy" id="82633"/>
    <lineage>
        <taxon>Bacteria</taxon>
        <taxon>Pseudomonadati</taxon>
        <taxon>Pseudomonadota</taxon>
        <taxon>Betaproteobacteria</taxon>
        <taxon>Burkholderiales</taxon>
        <taxon>Burkholderiaceae</taxon>
        <taxon>Cupriavidus</taxon>
    </lineage>
</organism>
<dbReference type="SUPFAM" id="SSF55073">
    <property type="entry name" value="Nucleotide cyclase"/>
    <property type="match status" value="1"/>
</dbReference>
<dbReference type="PANTHER" id="PTHR45138:SF9">
    <property type="entry name" value="DIGUANYLATE CYCLASE DGCM-RELATED"/>
    <property type="match status" value="1"/>
</dbReference>
<name>A0A2N5C6G4_9BURK</name>